<dbReference type="OrthoDB" id="5405941at2"/>
<organism evidence="1 2">
    <name type="scientific">Parazoarcus communis</name>
    <dbReference type="NCBI Taxonomy" id="41977"/>
    <lineage>
        <taxon>Bacteria</taxon>
        <taxon>Pseudomonadati</taxon>
        <taxon>Pseudomonadota</taxon>
        <taxon>Betaproteobacteria</taxon>
        <taxon>Rhodocyclales</taxon>
        <taxon>Zoogloeaceae</taxon>
        <taxon>Parazoarcus</taxon>
    </lineage>
</organism>
<reference evidence="1 2" key="1">
    <citation type="submission" date="2017-06" db="EMBL/GenBank/DDBJ databases">
        <title>Azoarcus sp. TSNA42 complete genome sequence.</title>
        <authorList>
            <person name="Woo J.-H."/>
            <person name="Kim H.-S."/>
        </authorList>
    </citation>
    <scope>NUCLEOTIDE SEQUENCE [LARGE SCALE GENOMIC DNA]</scope>
    <source>
        <strain evidence="1 2">TSNA42</strain>
    </source>
</reference>
<sequence>MTDEQNPPLDIGIDGSLYAGLQELAANAFPKRCAMCGRTYANVDDYVGQTGRVGSGRSGLKQTLDDDGAVIVELFRNCVCGSTLMDCFNNRRDRSAAGLKQRDRFGQLIESLVERGLDHHTARTELLKVMRGEHSTILRPVPRKTG</sequence>
<protein>
    <submittedName>
        <fullName evidence="1">Oxidoreductase</fullName>
    </submittedName>
</protein>
<name>A0A2U8H2D4_9RHOO</name>
<dbReference type="EMBL" id="CP022188">
    <property type="protein sequence ID" value="AWI80081.1"/>
    <property type="molecule type" value="Genomic_DNA"/>
</dbReference>
<proteinExistence type="predicted"/>
<dbReference type="RefSeq" id="WP_108973390.1">
    <property type="nucleotide sequence ID" value="NZ_CP022188.1"/>
</dbReference>
<evidence type="ECO:0000313" key="1">
    <source>
        <dbReference type="EMBL" id="AWI80081.1"/>
    </source>
</evidence>
<evidence type="ECO:0000313" key="2">
    <source>
        <dbReference type="Proteomes" id="UP000244902"/>
    </source>
</evidence>
<dbReference type="Proteomes" id="UP000244902">
    <property type="component" value="Chromosome"/>
</dbReference>
<gene>
    <name evidence="1" type="ORF">CEW87_12300</name>
</gene>
<accession>A0A2U8H2D4</accession>
<dbReference type="AlphaFoldDB" id="A0A2U8H2D4"/>